<feature type="transmembrane region" description="Helical" evidence="1">
    <location>
        <begin position="81"/>
        <end position="101"/>
    </location>
</feature>
<feature type="transmembrane region" description="Helical" evidence="1">
    <location>
        <begin position="198"/>
        <end position="218"/>
    </location>
</feature>
<feature type="transmembrane region" description="Helical" evidence="1">
    <location>
        <begin position="18"/>
        <end position="39"/>
    </location>
</feature>
<dbReference type="Pfam" id="PF20128">
    <property type="entry name" value="DUF6518"/>
    <property type="match status" value="1"/>
</dbReference>
<feature type="transmembrane region" description="Helical" evidence="1">
    <location>
        <begin position="121"/>
        <end position="140"/>
    </location>
</feature>
<evidence type="ECO:0000256" key="1">
    <source>
        <dbReference type="SAM" id="Phobius"/>
    </source>
</evidence>
<dbReference type="RefSeq" id="WP_224123197.1">
    <property type="nucleotide sequence ID" value="NZ_JAIQZJ010000006.1"/>
</dbReference>
<accession>A0ABS7UCX3</accession>
<reference evidence="2 3" key="1">
    <citation type="submission" date="2021-09" db="EMBL/GenBank/DDBJ databases">
        <title>Whole genome sequence of Nocardioides sp. GBK3QG-3.</title>
        <authorList>
            <person name="Tuo L."/>
        </authorList>
    </citation>
    <scope>NUCLEOTIDE SEQUENCE [LARGE SCALE GENOMIC DNA]</scope>
    <source>
        <strain evidence="2 3">GBK3QG-3</strain>
    </source>
</reference>
<evidence type="ECO:0000313" key="2">
    <source>
        <dbReference type="EMBL" id="MBZ5738826.1"/>
    </source>
</evidence>
<keyword evidence="1" id="KW-0472">Membrane</keyword>
<name>A0ABS7UCX3_9ACTN</name>
<dbReference type="Proteomes" id="UP000780875">
    <property type="component" value="Unassembled WGS sequence"/>
</dbReference>
<feature type="transmembrane region" description="Helical" evidence="1">
    <location>
        <begin position="51"/>
        <end position="74"/>
    </location>
</feature>
<proteinExistence type="predicted"/>
<keyword evidence="1" id="KW-1133">Transmembrane helix</keyword>
<comment type="caution">
    <text evidence="2">The sequence shown here is derived from an EMBL/GenBank/DDBJ whole genome shotgun (WGS) entry which is preliminary data.</text>
</comment>
<gene>
    <name evidence="2" type="ORF">K8U61_11685</name>
</gene>
<dbReference type="InterPro" id="IPR045393">
    <property type="entry name" value="DUF6518"/>
</dbReference>
<dbReference type="EMBL" id="JAIQZJ010000006">
    <property type="protein sequence ID" value="MBZ5738826.1"/>
    <property type="molecule type" value="Genomic_DNA"/>
</dbReference>
<organism evidence="2 3">
    <name type="scientific">Nocardioides mangrovi</name>
    <dbReference type="NCBI Taxonomy" id="2874580"/>
    <lineage>
        <taxon>Bacteria</taxon>
        <taxon>Bacillati</taxon>
        <taxon>Actinomycetota</taxon>
        <taxon>Actinomycetes</taxon>
        <taxon>Propionibacteriales</taxon>
        <taxon>Nocardioidaceae</taxon>
        <taxon>Nocardioides</taxon>
    </lineage>
</organism>
<keyword evidence="3" id="KW-1185">Reference proteome</keyword>
<sequence>MTIATTAPPTPTPTQQRALLTLPIALVVAVGAGTALGVLDLAWNAERPSVWSAAANSCAVWAASAYAVGVLLAARLRIGPVAGALAGVLMLVVAVEAYYLAGIHWLGNDRSVLTSASTQTWLQLSVLVGSVLGAAGVWAVRGSWFAASLATAACAAMFFGDALQVWAYRPPGAWPGIEHVLVILGALVLVASVRRPAVAATAAVLFLPLSVVVALAFLTTGMAA</sequence>
<feature type="transmembrane region" description="Helical" evidence="1">
    <location>
        <begin position="173"/>
        <end position="191"/>
    </location>
</feature>
<keyword evidence="1" id="KW-0812">Transmembrane</keyword>
<protein>
    <submittedName>
        <fullName evidence="2">DUF6518 family protein</fullName>
    </submittedName>
</protein>
<feature type="transmembrane region" description="Helical" evidence="1">
    <location>
        <begin position="147"/>
        <end position="167"/>
    </location>
</feature>
<evidence type="ECO:0000313" key="3">
    <source>
        <dbReference type="Proteomes" id="UP000780875"/>
    </source>
</evidence>